<dbReference type="PROSITE" id="PS00330">
    <property type="entry name" value="HEMOLYSIN_CALCIUM"/>
    <property type="match status" value="2"/>
</dbReference>
<keyword evidence="2" id="KW-0964">Secreted</keyword>
<evidence type="ECO:0000256" key="2">
    <source>
        <dbReference type="ARBA" id="ARBA00022525"/>
    </source>
</evidence>
<dbReference type="PANTHER" id="PTHR38340">
    <property type="entry name" value="S-LAYER PROTEIN"/>
    <property type="match status" value="1"/>
</dbReference>
<comment type="caution">
    <text evidence="4">The sequence shown here is derived from an EMBL/GenBank/DDBJ whole genome shotgun (WGS) entry which is preliminary data.</text>
</comment>
<evidence type="ECO:0000256" key="1">
    <source>
        <dbReference type="ARBA" id="ARBA00004613"/>
    </source>
</evidence>
<accession>A0ABU0MTA8</accession>
<dbReference type="PANTHER" id="PTHR38340:SF1">
    <property type="entry name" value="S-LAYER PROTEIN"/>
    <property type="match status" value="1"/>
</dbReference>
<comment type="subcellular location">
    <subcellularLocation>
        <location evidence="1">Secreted</location>
    </subcellularLocation>
</comment>
<dbReference type="SUPFAM" id="SSF51120">
    <property type="entry name" value="beta-Roll"/>
    <property type="match status" value="2"/>
</dbReference>
<dbReference type="PRINTS" id="PR00313">
    <property type="entry name" value="CABNDNGRPT"/>
</dbReference>
<dbReference type="InterPro" id="IPR011049">
    <property type="entry name" value="Serralysin-like_metalloprot_C"/>
</dbReference>
<gene>
    <name evidence="4" type="ORF">QO018_005466</name>
</gene>
<dbReference type="EMBL" id="JAUSVU010000028">
    <property type="protein sequence ID" value="MDQ0536569.1"/>
    <property type="molecule type" value="Genomic_DNA"/>
</dbReference>
<evidence type="ECO:0000256" key="3">
    <source>
        <dbReference type="SAM" id="MobiDB-lite"/>
    </source>
</evidence>
<reference evidence="4 5" key="1">
    <citation type="submission" date="2023-07" db="EMBL/GenBank/DDBJ databases">
        <title>Genomic Encyclopedia of Type Strains, Phase IV (KMG-IV): sequencing the most valuable type-strain genomes for metagenomic binning, comparative biology and taxonomic classification.</title>
        <authorList>
            <person name="Goeker M."/>
        </authorList>
    </citation>
    <scope>NUCLEOTIDE SEQUENCE [LARGE SCALE GENOMIC DNA]</scope>
    <source>
        <strain evidence="4 5">DSM 19922</strain>
    </source>
</reference>
<dbReference type="InterPro" id="IPR018511">
    <property type="entry name" value="Hemolysin-typ_Ca-bd_CS"/>
</dbReference>
<proteinExistence type="predicted"/>
<organism evidence="4 5">
    <name type="scientific">Azospirillum picis</name>
    <dbReference type="NCBI Taxonomy" id="488438"/>
    <lineage>
        <taxon>Bacteria</taxon>
        <taxon>Pseudomonadati</taxon>
        <taxon>Pseudomonadota</taxon>
        <taxon>Alphaproteobacteria</taxon>
        <taxon>Rhodospirillales</taxon>
        <taxon>Azospirillaceae</taxon>
        <taxon>Azospirillum</taxon>
    </lineage>
</organism>
<sequence length="471" mass="46354">MSGGSNPSSPPPSSPPSTDTSSTVDGVTVNSSLVYNGDGTASTILKVPVVTTERSESVGNNAVADIPLASSGGSTVLTAQLPAGYGLTASGSATPKAAGSSLTDLIREIKAHTTAGSTDQAQLTGGGSGFLQGLSADTPLLVQTISPSVAFRSTTAPASPLVISGTPAAAGGPQTALVIDGRGLPTGSTIQLQNVDFAAVIGAVTVTGGDGSQTVWGDGANQTILLGADDDTLHGGGGDDFIGSKTGNDVLYGDDGNDTVQGGEEQDRLFGNTGSDLLFGNTGADTLFGGQGEDLLHGGRDDDRLSGDLGADTLNGDQGNDVLIGGLGDGSLADAGGDLLLGNSGADLLFGNAGADTLYGGQDADTLFGGLGDDLLFGDLGDDVLAGDRGADTLSGGAGADLFVFASGSGKDVITDFNAAEGDRLRLADGQGYSLRSDGAGNAVIVFSTEDEVVLRGISQAQVQAGWFMGA</sequence>
<evidence type="ECO:0000313" key="5">
    <source>
        <dbReference type="Proteomes" id="UP001244552"/>
    </source>
</evidence>
<dbReference type="Gene3D" id="2.150.10.10">
    <property type="entry name" value="Serralysin-like metalloprotease, C-terminal"/>
    <property type="match status" value="4"/>
</dbReference>
<protein>
    <submittedName>
        <fullName evidence="4">Ca2+-binding RTX toxin-like protein</fullName>
    </submittedName>
</protein>
<dbReference type="InterPro" id="IPR050557">
    <property type="entry name" value="RTX_toxin/Mannuronan_C5-epim"/>
</dbReference>
<dbReference type="Pfam" id="PF00353">
    <property type="entry name" value="HemolysinCabind"/>
    <property type="match status" value="5"/>
</dbReference>
<dbReference type="Proteomes" id="UP001244552">
    <property type="component" value="Unassembled WGS sequence"/>
</dbReference>
<feature type="compositionally biased region" description="Low complexity" evidence="3">
    <location>
        <begin position="16"/>
        <end position="25"/>
    </location>
</feature>
<dbReference type="RefSeq" id="WP_246513625.1">
    <property type="nucleotide sequence ID" value="NZ_JAGINO010000028.1"/>
</dbReference>
<keyword evidence="5" id="KW-1185">Reference proteome</keyword>
<evidence type="ECO:0000313" key="4">
    <source>
        <dbReference type="EMBL" id="MDQ0536569.1"/>
    </source>
</evidence>
<name>A0ABU0MTA8_9PROT</name>
<feature type="region of interest" description="Disordered" evidence="3">
    <location>
        <begin position="1"/>
        <end position="25"/>
    </location>
</feature>
<dbReference type="InterPro" id="IPR001343">
    <property type="entry name" value="Hemolysn_Ca-bd"/>
</dbReference>